<comment type="caution">
    <text evidence="2">The sequence shown here is derived from an EMBL/GenBank/DDBJ whole genome shotgun (WGS) entry which is preliminary data.</text>
</comment>
<protein>
    <submittedName>
        <fullName evidence="1">DUF1320 domain-containing protein</fullName>
    </submittedName>
</protein>
<reference evidence="2 3" key="2">
    <citation type="submission" date="2017-07" db="EMBL/GenBank/DDBJ databases">
        <title>Candidatus Dactylopiibacterium carminicum, a nitrogen-fixing symbiont of the cochineal insect Dactylopius coccus and Dactylopius opuntiae (Hemiptera: Coccoidea: Dactylopiidae).</title>
        <authorList>
            <person name="Vera A."/>
        </authorList>
    </citation>
    <scope>NUCLEOTIDE SEQUENCE [LARGE SCALE GENOMIC DNA]</scope>
    <source>
        <strain evidence="2 3">NFDCM</strain>
    </source>
</reference>
<evidence type="ECO:0000313" key="3">
    <source>
        <dbReference type="Proteomes" id="UP000216107"/>
    </source>
</evidence>
<reference evidence="1 4" key="1">
    <citation type="submission" date="2016-08" db="EMBL/GenBank/DDBJ databases">
        <title>Candidatus Dactylopiibacterium carminicum genome sequence.</title>
        <authorList>
            <person name="Ramirez-Puebla S.T."/>
            <person name="Ormeno-Orrillo E."/>
            <person name="Vera-Ponce De Leon A."/>
            <person name="Luis L."/>
            <person name="Sanchez-Flores A."/>
            <person name="Monica R."/>
            <person name="Martinez-Romero E."/>
        </authorList>
    </citation>
    <scope>NUCLEOTIDE SEQUENCE [LARGE SCALE GENOMIC DNA]</scope>
    <source>
        <strain evidence="1">END1</strain>
    </source>
</reference>
<evidence type="ECO:0000313" key="4">
    <source>
        <dbReference type="Proteomes" id="UP000623509"/>
    </source>
</evidence>
<dbReference type="EMBL" id="MDUX01000003">
    <property type="protein sequence ID" value="KAF7600621.1"/>
    <property type="molecule type" value="Genomic_DNA"/>
</dbReference>
<dbReference type="Proteomes" id="UP000623509">
    <property type="component" value="Unassembled WGS sequence"/>
</dbReference>
<accession>A0A272EYD6</accession>
<gene>
    <name evidence="1" type="ORF">BGI27_01690</name>
    <name evidence="2" type="ORF">CGU29_01480</name>
</gene>
<name>A0A272EYD6_9RHOO</name>
<dbReference type="EMBL" id="NMRN01000002">
    <property type="protein sequence ID" value="PAS95144.1"/>
    <property type="molecule type" value="Genomic_DNA"/>
</dbReference>
<dbReference type="Pfam" id="PF07030">
    <property type="entry name" value="Phage_Mu_Gp36"/>
    <property type="match status" value="1"/>
</dbReference>
<dbReference type="Proteomes" id="UP000216107">
    <property type="component" value="Unassembled WGS sequence"/>
</dbReference>
<keyword evidence="4" id="KW-1185">Reference proteome</keyword>
<evidence type="ECO:0000313" key="2">
    <source>
        <dbReference type="EMBL" id="PAS95144.1"/>
    </source>
</evidence>
<dbReference type="AlphaFoldDB" id="A0A272EYD6"/>
<evidence type="ECO:0000313" key="1">
    <source>
        <dbReference type="EMBL" id="KAF7600621.1"/>
    </source>
</evidence>
<proteinExistence type="predicted"/>
<sequence length="165" mass="18102">MYVTLQQLSDLPGALELSQVASDRHGALVDPELLDLSLTGGDRSAYTAEEIAHADRAIERITNAVIETGGLMDGYLGARYTLPLTKPHPLLVTWARAITRYKLNGERVSREYTDPVVRDYKDAIRFLEQVESGRFSLGIDDPVQASSAGGVQFVSGRHDFKGRVA</sequence>
<organism evidence="2 3">
    <name type="scientific">Candidatus Dactylopiibacterium carminicum</name>
    <dbReference type="NCBI Taxonomy" id="857335"/>
    <lineage>
        <taxon>Bacteria</taxon>
        <taxon>Pseudomonadati</taxon>
        <taxon>Pseudomonadota</taxon>
        <taxon>Betaproteobacteria</taxon>
        <taxon>Rhodocyclales</taxon>
        <taxon>Rhodocyclaceae</taxon>
        <taxon>Candidatus Dactylopiibacterium</taxon>
    </lineage>
</organism>
<dbReference type="InterPro" id="IPR009752">
    <property type="entry name" value="Phage_Mu_GpJ"/>
</dbReference>
<dbReference type="OrthoDB" id="6886549at2"/>